<dbReference type="AlphaFoldDB" id="A0A7J7GH30"/>
<organism evidence="1 2">
    <name type="scientific">Camellia sinensis</name>
    <name type="common">Tea plant</name>
    <name type="synonym">Thea sinensis</name>
    <dbReference type="NCBI Taxonomy" id="4442"/>
    <lineage>
        <taxon>Eukaryota</taxon>
        <taxon>Viridiplantae</taxon>
        <taxon>Streptophyta</taxon>
        <taxon>Embryophyta</taxon>
        <taxon>Tracheophyta</taxon>
        <taxon>Spermatophyta</taxon>
        <taxon>Magnoliopsida</taxon>
        <taxon>eudicotyledons</taxon>
        <taxon>Gunneridae</taxon>
        <taxon>Pentapetalae</taxon>
        <taxon>asterids</taxon>
        <taxon>Ericales</taxon>
        <taxon>Theaceae</taxon>
        <taxon>Camellia</taxon>
    </lineage>
</organism>
<keyword evidence="2" id="KW-1185">Reference proteome</keyword>
<proteinExistence type="predicted"/>
<accession>A0A7J7GH30</accession>
<comment type="caution">
    <text evidence="1">The sequence shown here is derived from an EMBL/GenBank/DDBJ whole genome shotgun (WGS) entry which is preliminary data.</text>
</comment>
<evidence type="ECO:0000313" key="2">
    <source>
        <dbReference type="Proteomes" id="UP000593564"/>
    </source>
</evidence>
<reference evidence="1 2" key="2">
    <citation type="submission" date="2020-07" db="EMBL/GenBank/DDBJ databases">
        <title>Genome assembly of wild tea tree DASZ reveals pedigree and selection history of tea varieties.</title>
        <authorList>
            <person name="Zhang W."/>
        </authorList>
    </citation>
    <scope>NUCLEOTIDE SEQUENCE [LARGE SCALE GENOMIC DNA]</scope>
    <source>
        <strain evidence="2">cv. G240</strain>
        <tissue evidence="1">Leaf</tissue>
    </source>
</reference>
<dbReference type="EMBL" id="JACBKZ010000010">
    <property type="protein sequence ID" value="KAF5940063.1"/>
    <property type="molecule type" value="Genomic_DNA"/>
</dbReference>
<name>A0A7J7GH30_CAMSI</name>
<protein>
    <submittedName>
        <fullName evidence="1">Uncharacterized protein</fullName>
    </submittedName>
</protein>
<evidence type="ECO:0000313" key="1">
    <source>
        <dbReference type="EMBL" id="KAF5940063.1"/>
    </source>
</evidence>
<sequence length="60" mass="6695">MVHVQPKTKLTSASQRPPFCFVSPLWTLIEPIPEVISQFPATFRSTPPLYPPPPPQPPDS</sequence>
<dbReference type="Proteomes" id="UP000593564">
    <property type="component" value="Unassembled WGS sequence"/>
</dbReference>
<gene>
    <name evidence="1" type="ORF">HYC85_021230</name>
</gene>
<reference evidence="2" key="1">
    <citation type="journal article" date="2020" name="Nat. Commun.">
        <title>Genome assembly of wild tea tree DASZ reveals pedigree and selection history of tea varieties.</title>
        <authorList>
            <person name="Zhang W."/>
            <person name="Zhang Y."/>
            <person name="Qiu H."/>
            <person name="Guo Y."/>
            <person name="Wan H."/>
            <person name="Zhang X."/>
            <person name="Scossa F."/>
            <person name="Alseekh S."/>
            <person name="Zhang Q."/>
            <person name="Wang P."/>
            <person name="Xu L."/>
            <person name="Schmidt M.H."/>
            <person name="Jia X."/>
            <person name="Li D."/>
            <person name="Zhu A."/>
            <person name="Guo F."/>
            <person name="Chen W."/>
            <person name="Ni D."/>
            <person name="Usadel B."/>
            <person name="Fernie A.R."/>
            <person name="Wen W."/>
        </authorList>
    </citation>
    <scope>NUCLEOTIDE SEQUENCE [LARGE SCALE GENOMIC DNA]</scope>
    <source>
        <strain evidence="2">cv. G240</strain>
    </source>
</reference>